<organism evidence="1 2">
    <name type="scientific">Mycena albidolilacea</name>
    <dbReference type="NCBI Taxonomy" id="1033008"/>
    <lineage>
        <taxon>Eukaryota</taxon>
        <taxon>Fungi</taxon>
        <taxon>Dikarya</taxon>
        <taxon>Basidiomycota</taxon>
        <taxon>Agaricomycotina</taxon>
        <taxon>Agaricomycetes</taxon>
        <taxon>Agaricomycetidae</taxon>
        <taxon>Agaricales</taxon>
        <taxon>Marasmiineae</taxon>
        <taxon>Mycenaceae</taxon>
        <taxon>Mycena</taxon>
    </lineage>
</organism>
<accession>A0AAD6ZP44</accession>
<dbReference type="Proteomes" id="UP001218218">
    <property type="component" value="Unassembled WGS sequence"/>
</dbReference>
<evidence type="ECO:0008006" key="3">
    <source>
        <dbReference type="Google" id="ProtNLM"/>
    </source>
</evidence>
<sequence length="136" mass="14622">MARYSTADFSPDQLAVLAVAESFLAGIAARSKPHMHAHILPRGGAALLRDGQPLLCTLAESVERLPSEADLPQAIAEVISAQPTVLVDRDIAMAWTPFEFLIDGAVHHVGTNIMSFVKQEGKWVISGVADNTHKPE</sequence>
<dbReference type="Gene3D" id="3.10.450.50">
    <property type="match status" value="1"/>
</dbReference>
<dbReference type="InterPro" id="IPR032710">
    <property type="entry name" value="NTF2-like_dom_sf"/>
</dbReference>
<name>A0AAD6ZP44_9AGAR</name>
<evidence type="ECO:0000313" key="1">
    <source>
        <dbReference type="EMBL" id="KAJ7330380.1"/>
    </source>
</evidence>
<keyword evidence="2" id="KW-1185">Reference proteome</keyword>
<comment type="caution">
    <text evidence="1">The sequence shown here is derived from an EMBL/GenBank/DDBJ whole genome shotgun (WGS) entry which is preliminary data.</text>
</comment>
<dbReference type="SUPFAM" id="SSF54427">
    <property type="entry name" value="NTF2-like"/>
    <property type="match status" value="1"/>
</dbReference>
<dbReference type="AlphaFoldDB" id="A0AAD6ZP44"/>
<evidence type="ECO:0000313" key="2">
    <source>
        <dbReference type="Proteomes" id="UP001218218"/>
    </source>
</evidence>
<reference evidence="1" key="1">
    <citation type="submission" date="2023-03" db="EMBL/GenBank/DDBJ databases">
        <title>Massive genome expansion in bonnet fungi (Mycena s.s.) driven by repeated elements and novel gene families across ecological guilds.</title>
        <authorList>
            <consortium name="Lawrence Berkeley National Laboratory"/>
            <person name="Harder C.B."/>
            <person name="Miyauchi S."/>
            <person name="Viragh M."/>
            <person name="Kuo A."/>
            <person name="Thoen E."/>
            <person name="Andreopoulos B."/>
            <person name="Lu D."/>
            <person name="Skrede I."/>
            <person name="Drula E."/>
            <person name="Henrissat B."/>
            <person name="Morin E."/>
            <person name="Kohler A."/>
            <person name="Barry K."/>
            <person name="LaButti K."/>
            <person name="Morin E."/>
            <person name="Salamov A."/>
            <person name="Lipzen A."/>
            <person name="Mereny Z."/>
            <person name="Hegedus B."/>
            <person name="Baldrian P."/>
            <person name="Stursova M."/>
            <person name="Weitz H."/>
            <person name="Taylor A."/>
            <person name="Grigoriev I.V."/>
            <person name="Nagy L.G."/>
            <person name="Martin F."/>
            <person name="Kauserud H."/>
        </authorList>
    </citation>
    <scope>NUCLEOTIDE SEQUENCE</scope>
    <source>
        <strain evidence="1">CBHHK002</strain>
    </source>
</reference>
<gene>
    <name evidence="1" type="ORF">DFH08DRAFT_882506</name>
</gene>
<dbReference type="EMBL" id="JARIHO010000037">
    <property type="protein sequence ID" value="KAJ7330380.1"/>
    <property type="molecule type" value="Genomic_DNA"/>
</dbReference>
<protein>
    <recommendedName>
        <fullName evidence="3">Nuclear transport factor 2 family protein</fullName>
    </recommendedName>
</protein>
<proteinExistence type="predicted"/>